<dbReference type="PANTHER" id="PTHR47842">
    <property type="entry name" value="EXPRESSED PROTEIN"/>
    <property type="match status" value="1"/>
</dbReference>
<feature type="compositionally biased region" description="Basic and acidic residues" evidence="1">
    <location>
        <begin position="433"/>
        <end position="445"/>
    </location>
</feature>
<reference evidence="2 3" key="1">
    <citation type="submission" date="2023-01" db="EMBL/GenBank/DDBJ databases">
        <title>Analysis of 21 Apiospora genomes using comparative genomics revels a genus with tremendous synthesis potential of carbohydrate active enzymes and secondary metabolites.</title>
        <authorList>
            <person name="Sorensen T."/>
        </authorList>
    </citation>
    <scope>NUCLEOTIDE SEQUENCE [LARGE SCALE GENOMIC DNA]</scope>
    <source>
        <strain evidence="2 3">CBS 24483</strain>
    </source>
</reference>
<feature type="compositionally biased region" description="Basic and acidic residues" evidence="1">
    <location>
        <begin position="699"/>
        <end position="709"/>
    </location>
</feature>
<evidence type="ECO:0008006" key="4">
    <source>
        <dbReference type="Google" id="ProtNLM"/>
    </source>
</evidence>
<feature type="compositionally biased region" description="Basic and acidic residues" evidence="1">
    <location>
        <begin position="516"/>
        <end position="544"/>
    </location>
</feature>
<feature type="compositionally biased region" description="Basic residues" evidence="1">
    <location>
        <begin position="710"/>
        <end position="720"/>
    </location>
</feature>
<dbReference type="SUPFAM" id="SSF53474">
    <property type="entry name" value="alpha/beta-Hydrolases"/>
    <property type="match status" value="1"/>
</dbReference>
<dbReference type="GeneID" id="92070332"/>
<feature type="compositionally biased region" description="Low complexity" evidence="1">
    <location>
        <begin position="204"/>
        <end position="229"/>
    </location>
</feature>
<feature type="compositionally biased region" description="Basic and acidic residues" evidence="1">
    <location>
        <begin position="1"/>
        <end position="10"/>
    </location>
</feature>
<organism evidence="2 3">
    <name type="scientific">Apiospora aurea</name>
    <dbReference type="NCBI Taxonomy" id="335848"/>
    <lineage>
        <taxon>Eukaryota</taxon>
        <taxon>Fungi</taxon>
        <taxon>Dikarya</taxon>
        <taxon>Ascomycota</taxon>
        <taxon>Pezizomycotina</taxon>
        <taxon>Sordariomycetes</taxon>
        <taxon>Xylariomycetidae</taxon>
        <taxon>Amphisphaeriales</taxon>
        <taxon>Apiosporaceae</taxon>
        <taxon>Apiospora</taxon>
    </lineage>
</organism>
<dbReference type="Gene3D" id="3.40.50.1820">
    <property type="entry name" value="alpha/beta hydrolase"/>
    <property type="match status" value="1"/>
</dbReference>
<gene>
    <name evidence="2" type="ORF">PG986_001048</name>
</gene>
<sequence length="789" mass="87191">MSIHDWKRTSIDAPEGSANQYDPPPAYSSHLSRGDPRSNSTQSLVPSLPNYDEVSKRRLLVVYIHGFMGTDHSFQSFPAHVHRYLRDALIDSHVVHSKIYPRYKTYKAIEVARDNFSRWLQPHESPTTDVVLVGHSMGGLLAADVALMQSWDQNSPNFFQNRILGTVNLDAPLLGLHPGIIVAGLSSLFRSKTDTPKPGGGSTQGTSSVTSPEPSLNSDLASPTPTSPLSDPPTSVPDLPARMTMDPNFDPEFPNDVRLKDRSWWKNIVHFVKKHNSEGIIDAASHHIMSHLEFGSVLMDFNCLKIRYENLRKLEDIDDIKNHGFPHVPPQVRFVQYYTVCHGHPKKPKGSKEMDAADRKEIENAMSGGPSATSSTTSTPRASIGDIYDEGRKRPSMRGLPDIPKENAAGPSRDGDDQSVSSLEVMDPVPMEEDGRGNHTSREPTHLQSRQSTEERSPSSHGAVNSKSSAPQEGQSGDEAAKVTSQATGGVDADPEVDAAAKELSELELSLPKVPDPPEKPEPFDGTKYTDKDARKQAEKESKRVVKAYEQAVKNREKTIKERQKVIDKRKKKLASEAAKREKEAKKQASEAEKRGKEAEKEAKERRKKDEQAVHETEKRGGEAEREAKEQRQKNEEAIQILADGIEERQASLADTAAAVAPRPSAAAATEANVDRSIFQASTAEGEGSLSRVSSNESDSPKATKDQKKAAKPPKPKKERKFCTLPSKVKGQLDPKWIKVFMKDMDEVEAHTSLFFPGPHYDKLVGDMGDMIISWVQEDATKRAILEMG</sequence>
<evidence type="ECO:0000256" key="1">
    <source>
        <dbReference type="SAM" id="MobiDB-lite"/>
    </source>
</evidence>
<feature type="region of interest" description="Disordered" evidence="1">
    <location>
        <begin position="1"/>
        <end position="47"/>
    </location>
</feature>
<dbReference type="InterPro" id="IPR029058">
    <property type="entry name" value="AB_hydrolase_fold"/>
</dbReference>
<feature type="compositionally biased region" description="Basic and acidic residues" evidence="1">
    <location>
        <begin position="574"/>
        <end position="637"/>
    </location>
</feature>
<keyword evidence="3" id="KW-1185">Reference proteome</keyword>
<evidence type="ECO:0000313" key="3">
    <source>
        <dbReference type="Proteomes" id="UP001391051"/>
    </source>
</evidence>
<dbReference type="RefSeq" id="XP_066706163.1">
    <property type="nucleotide sequence ID" value="XM_066837270.1"/>
</dbReference>
<name>A0ABR1QVR2_9PEZI</name>
<feature type="compositionally biased region" description="Polar residues" evidence="1">
    <location>
        <begin position="459"/>
        <end position="475"/>
    </location>
</feature>
<protein>
    <recommendedName>
        <fullName evidence="4">DUF676 domain-containing protein</fullName>
    </recommendedName>
</protein>
<feature type="compositionally biased region" description="Basic and acidic residues" evidence="1">
    <location>
        <begin position="553"/>
        <end position="567"/>
    </location>
</feature>
<dbReference type="PANTHER" id="PTHR47842:SF3">
    <property type="entry name" value="DUF676 DOMAIN-CONTAINING PROTEIN"/>
    <property type="match status" value="1"/>
</dbReference>
<accession>A0ABR1QVR2</accession>
<dbReference type="Proteomes" id="UP001391051">
    <property type="component" value="Unassembled WGS sequence"/>
</dbReference>
<feature type="region of interest" description="Disordered" evidence="1">
    <location>
        <begin position="364"/>
        <end position="726"/>
    </location>
</feature>
<comment type="caution">
    <text evidence="2">The sequence shown here is derived from an EMBL/GenBank/DDBJ whole genome shotgun (WGS) entry which is preliminary data.</text>
</comment>
<proteinExistence type="predicted"/>
<feature type="region of interest" description="Disordered" evidence="1">
    <location>
        <begin position="192"/>
        <end position="248"/>
    </location>
</feature>
<dbReference type="EMBL" id="JAQQWE010000001">
    <property type="protein sequence ID" value="KAK7966771.1"/>
    <property type="molecule type" value="Genomic_DNA"/>
</dbReference>
<dbReference type="CDD" id="cd06503">
    <property type="entry name" value="ATP-synt_Fo_b"/>
    <property type="match status" value="1"/>
</dbReference>
<feature type="compositionally biased region" description="Low complexity" evidence="1">
    <location>
        <begin position="654"/>
        <end position="672"/>
    </location>
</feature>
<evidence type="ECO:0000313" key="2">
    <source>
        <dbReference type="EMBL" id="KAK7966771.1"/>
    </source>
</evidence>
<feature type="compositionally biased region" description="Low complexity" evidence="1">
    <location>
        <begin position="367"/>
        <end position="383"/>
    </location>
</feature>